<evidence type="ECO:0000313" key="4">
    <source>
        <dbReference type="Proteomes" id="UP000320693"/>
    </source>
</evidence>
<reference evidence="3 4" key="1">
    <citation type="submission" date="2019-06" db="EMBL/GenBank/DDBJ databases">
        <title>Whole genome shotgun sequence of Pseudonocardia saturnea NBRC 14499.</title>
        <authorList>
            <person name="Hosoyama A."/>
            <person name="Uohara A."/>
            <person name="Ohji S."/>
            <person name="Ichikawa N."/>
        </authorList>
    </citation>
    <scope>NUCLEOTIDE SEQUENCE [LARGE SCALE GENOMIC DNA]</scope>
    <source>
        <strain evidence="3 4">NBRC 14499</strain>
    </source>
</reference>
<keyword evidence="4" id="KW-1185">Reference proteome</keyword>
<dbReference type="Pfam" id="PF13936">
    <property type="entry name" value="HTH_38"/>
    <property type="match status" value="1"/>
</dbReference>
<sequence>MLSRPRRGVSYKDIALAVGRDRSVISREVRRHGGREVYRAAAAAQEAQAARARPKRLAVSRDRHAESDGSASIVITTNDSCTCAY</sequence>
<feature type="domain" description="Transposase IS30-like HTH" evidence="2">
    <location>
        <begin position="6"/>
        <end position="32"/>
    </location>
</feature>
<accession>A0ABQ0S8I8</accession>
<comment type="caution">
    <text evidence="3">The sequence shown here is derived from an EMBL/GenBank/DDBJ whole genome shotgun (WGS) entry which is preliminary data.</text>
</comment>
<dbReference type="Proteomes" id="UP000320693">
    <property type="component" value="Unassembled WGS sequence"/>
</dbReference>
<evidence type="ECO:0000259" key="2">
    <source>
        <dbReference type="Pfam" id="PF13936"/>
    </source>
</evidence>
<name>A0ABQ0S8I8_9PSEU</name>
<protein>
    <recommendedName>
        <fullName evidence="2">Transposase IS30-like HTH domain-containing protein</fullName>
    </recommendedName>
</protein>
<dbReference type="RefSeq" id="WP_085915854.1">
    <property type="nucleotide sequence ID" value="NZ_BJNH01000097.1"/>
</dbReference>
<gene>
    <name evidence="3" type="ORF">PSA01_59430</name>
</gene>
<dbReference type="EMBL" id="BJNH01000097">
    <property type="protein sequence ID" value="GEC28914.1"/>
    <property type="molecule type" value="Genomic_DNA"/>
</dbReference>
<dbReference type="InterPro" id="IPR025246">
    <property type="entry name" value="IS30-like_HTH"/>
</dbReference>
<evidence type="ECO:0000313" key="3">
    <source>
        <dbReference type="EMBL" id="GEC28914.1"/>
    </source>
</evidence>
<proteinExistence type="predicted"/>
<feature type="region of interest" description="Disordered" evidence="1">
    <location>
        <begin position="52"/>
        <end position="71"/>
    </location>
</feature>
<evidence type="ECO:0000256" key="1">
    <source>
        <dbReference type="SAM" id="MobiDB-lite"/>
    </source>
</evidence>
<organism evidence="3 4">
    <name type="scientific">Pseudonocardia saturnea</name>
    <dbReference type="NCBI Taxonomy" id="33909"/>
    <lineage>
        <taxon>Bacteria</taxon>
        <taxon>Bacillati</taxon>
        <taxon>Actinomycetota</taxon>
        <taxon>Actinomycetes</taxon>
        <taxon>Pseudonocardiales</taxon>
        <taxon>Pseudonocardiaceae</taxon>
        <taxon>Pseudonocardia</taxon>
    </lineage>
</organism>